<evidence type="ECO:0000313" key="2">
    <source>
        <dbReference type="Proteomes" id="UP000268857"/>
    </source>
</evidence>
<protein>
    <submittedName>
        <fullName evidence="1">Uncharacterized protein</fullName>
    </submittedName>
</protein>
<dbReference type="AlphaFoldDB" id="A0A3S0XT32"/>
<comment type="caution">
    <text evidence="1">The sequence shown here is derived from an EMBL/GenBank/DDBJ whole genome shotgun (WGS) entry which is preliminary data.</text>
</comment>
<keyword evidence="2" id="KW-1185">Reference proteome</keyword>
<proteinExistence type="predicted"/>
<sequence length="125" mass="13600">MANSSSVKFTIHFNDPNLEAEEQNEQVLRLMAELREMGEVDAVNRVPVPSTPKDSRALGGYLVGLLTAEVNVANAKKVLNFLRISLARKPIELAVEANGKKIQVKANSLEELEAAIKAAQDFIAA</sequence>
<dbReference type="OrthoDB" id="532149at2"/>
<evidence type="ECO:0000313" key="1">
    <source>
        <dbReference type="EMBL" id="RUR76276.1"/>
    </source>
</evidence>
<name>A0A3S0XT32_CHLFR</name>
<dbReference type="RefSeq" id="WP_016875927.1">
    <property type="nucleotide sequence ID" value="NZ_AJLN01000094.1"/>
</dbReference>
<gene>
    <name evidence="1" type="ORF">PCC6912_44480</name>
</gene>
<accession>A0A3S0XT32</accession>
<dbReference type="EMBL" id="RSCJ01000021">
    <property type="protein sequence ID" value="RUR76276.1"/>
    <property type="molecule type" value="Genomic_DNA"/>
</dbReference>
<dbReference type="STRING" id="211165.GCA_000317285_03509"/>
<dbReference type="Proteomes" id="UP000268857">
    <property type="component" value="Unassembled WGS sequence"/>
</dbReference>
<organism evidence="1 2">
    <name type="scientific">Chlorogloeopsis fritschii PCC 6912</name>
    <dbReference type="NCBI Taxonomy" id="211165"/>
    <lineage>
        <taxon>Bacteria</taxon>
        <taxon>Bacillati</taxon>
        <taxon>Cyanobacteriota</taxon>
        <taxon>Cyanophyceae</taxon>
        <taxon>Nostocales</taxon>
        <taxon>Chlorogloeopsidaceae</taxon>
        <taxon>Chlorogloeopsis</taxon>
    </lineage>
</organism>
<reference evidence="1 2" key="1">
    <citation type="journal article" date="2019" name="Genome Biol. Evol.">
        <title>Day and night: Metabolic profiles and evolutionary relationships of six axenic non-marine cyanobacteria.</title>
        <authorList>
            <person name="Will S.E."/>
            <person name="Henke P."/>
            <person name="Boedeker C."/>
            <person name="Huang S."/>
            <person name="Brinkmann H."/>
            <person name="Rohde M."/>
            <person name="Jarek M."/>
            <person name="Friedl T."/>
            <person name="Seufert S."/>
            <person name="Schumacher M."/>
            <person name="Overmann J."/>
            <person name="Neumann-Schaal M."/>
            <person name="Petersen J."/>
        </authorList>
    </citation>
    <scope>NUCLEOTIDE SEQUENCE [LARGE SCALE GENOMIC DNA]</scope>
    <source>
        <strain evidence="1 2">PCC 6912</strain>
    </source>
</reference>